<dbReference type="AlphaFoldDB" id="A0AAD6CBG4"/>
<evidence type="ECO:0000256" key="6">
    <source>
        <dbReference type="SAM" id="MobiDB-lite"/>
    </source>
</evidence>
<evidence type="ECO:0000256" key="5">
    <source>
        <dbReference type="ARBA" id="ARBA00023136"/>
    </source>
</evidence>
<feature type="transmembrane region" description="Helical" evidence="7">
    <location>
        <begin position="380"/>
        <end position="402"/>
    </location>
</feature>
<keyword evidence="5 7" id="KW-0472">Membrane</keyword>
<dbReference type="Proteomes" id="UP001213681">
    <property type="component" value="Unassembled WGS sequence"/>
</dbReference>
<comment type="similarity">
    <text evidence="2">Belongs to the amino acid/polyamine transporter 2 family.</text>
</comment>
<comment type="subcellular location">
    <subcellularLocation>
        <location evidence="1">Membrane</location>
        <topology evidence="1">Multi-pass membrane protein</topology>
    </subcellularLocation>
</comment>
<dbReference type="PANTHER" id="PTHR22950">
    <property type="entry name" value="AMINO ACID TRANSPORTER"/>
    <property type="match status" value="1"/>
</dbReference>
<dbReference type="GO" id="GO:0016020">
    <property type="term" value="C:membrane"/>
    <property type="evidence" value="ECO:0007669"/>
    <property type="project" value="UniProtKB-SubCell"/>
</dbReference>
<evidence type="ECO:0000313" key="9">
    <source>
        <dbReference type="EMBL" id="KAJ5454882.1"/>
    </source>
</evidence>
<feature type="transmembrane region" description="Helical" evidence="7">
    <location>
        <begin position="563"/>
        <end position="587"/>
    </location>
</feature>
<dbReference type="GeneID" id="81599463"/>
<name>A0AAD6CBG4_9EURO</name>
<feature type="region of interest" description="Disordered" evidence="6">
    <location>
        <begin position="91"/>
        <end position="128"/>
    </location>
</feature>
<evidence type="ECO:0000313" key="10">
    <source>
        <dbReference type="Proteomes" id="UP001213681"/>
    </source>
</evidence>
<organism evidence="9 10">
    <name type="scientific">Penicillium daleae</name>
    <dbReference type="NCBI Taxonomy" id="63821"/>
    <lineage>
        <taxon>Eukaryota</taxon>
        <taxon>Fungi</taxon>
        <taxon>Dikarya</taxon>
        <taxon>Ascomycota</taxon>
        <taxon>Pezizomycotina</taxon>
        <taxon>Eurotiomycetes</taxon>
        <taxon>Eurotiomycetidae</taxon>
        <taxon>Eurotiales</taxon>
        <taxon>Aspergillaceae</taxon>
        <taxon>Penicillium</taxon>
    </lineage>
</organism>
<keyword evidence="4 7" id="KW-1133">Transmembrane helix</keyword>
<accession>A0AAD6CBG4</accession>
<protein>
    <recommendedName>
        <fullName evidence="8">Amino acid transporter transmembrane domain-containing protein</fullName>
    </recommendedName>
</protein>
<feature type="transmembrane region" description="Helical" evidence="7">
    <location>
        <begin position="230"/>
        <end position="249"/>
    </location>
</feature>
<comment type="caution">
    <text evidence="9">The sequence shown here is derived from an EMBL/GenBank/DDBJ whole genome shotgun (WGS) entry which is preliminary data.</text>
</comment>
<evidence type="ECO:0000256" key="1">
    <source>
        <dbReference type="ARBA" id="ARBA00004141"/>
    </source>
</evidence>
<feature type="transmembrane region" description="Helical" evidence="7">
    <location>
        <begin position="255"/>
        <end position="274"/>
    </location>
</feature>
<dbReference type="RefSeq" id="XP_056767838.1">
    <property type="nucleotide sequence ID" value="XM_056909220.1"/>
</dbReference>
<reference evidence="9" key="1">
    <citation type="submission" date="2022-12" db="EMBL/GenBank/DDBJ databases">
        <authorList>
            <person name="Petersen C."/>
        </authorList>
    </citation>
    <scope>NUCLEOTIDE SEQUENCE</scope>
    <source>
        <strain evidence="9">IBT 16125</strain>
    </source>
</reference>
<sequence>MANAGGIMSIEPIADPRANPLTENELTKPEIMERTWGLEARVDDTVSFEEYEYWANIERADELERNRQYIEKRGPLTAAKVLKARFSHGIHHEEKKERESARQELDQGKDSGSEKNNLSGVQHNETAVTEEEWKTAARALKTASWGTVFFLITTDILGWASTPYAFSTVGYGPGVALYVIFSIAAGISGYILWKVYLVLDSSRYPILSYGDAFFRIFGKRSRHFINVTQAFQQFMTVAVLILGSGTIIAQLSNGSVCYIACLVIFTAFGIIAGLMRGLQHVGWLANLSVWLNIVSFLIVMVAAAKYPVYYPATTQGTRIHDIEPIVKFAGPPPSPYQPAAVGFAGQLNGINQMVYSWGGALLFVAFMAEMRHPMDFWKGLLCAQIFICVVYVFFGVFVYSFYGQYSAQVITTAIQPLSLQTVGNVFALITGGIACVMYFNIGMKTVYIEVFEEVLHFPPITTKKGRWIWFALGPVYWIIAFIVAASVPNLNGISGLVGALLILNFTYTFPAILNVGFNCQLGAKLPGEGFNPTTRVTTRHDNGWKRWVRGYFKRWAVNIPSTLYFLGGLALSGMGAWAAIEGLIIFFSGQGSVATSWGCAIPV</sequence>
<feature type="transmembrane region" description="Helical" evidence="7">
    <location>
        <begin position="174"/>
        <end position="193"/>
    </location>
</feature>
<feature type="transmembrane region" description="Helical" evidence="7">
    <location>
        <begin position="422"/>
        <end position="441"/>
    </location>
</feature>
<keyword evidence="10" id="KW-1185">Reference proteome</keyword>
<feature type="compositionally biased region" description="Basic and acidic residues" evidence="6">
    <location>
        <begin position="91"/>
        <end position="113"/>
    </location>
</feature>
<evidence type="ECO:0000256" key="2">
    <source>
        <dbReference type="ARBA" id="ARBA00008066"/>
    </source>
</evidence>
<feature type="transmembrane region" description="Helical" evidence="7">
    <location>
        <begin position="493"/>
        <end position="517"/>
    </location>
</feature>
<dbReference type="InterPro" id="IPR013057">
    <property type="entry name" value="AA_transpt_TM"/>
</dbReference>
<dbReference type="Pfam" id="PF01490">
    <property type="entry name" value="Aa_trans"/>
    <property type="match status" value="1"/>
</dbReference>
<dbReference type="GO" id="GO:0015179">
    <property type="term" value="F:L-amino acid transmembrane transporter activity"/>
    <property type="evidence" value="ECO:0007669"/>
    <property type="project" value="TreeGrafter"/>
</dbReference>
<feature type="transmembrane region" description="Helical" evidence="7">
    <location>
        <begin position="350"/>
        <end position="368"/>
    </location>
</feature>
<feature type="compositionally biased region" description="Polar residues" evidence="6">
    <location>
        <begin position="114"/>
        <end position="127"/>
    </location>
</feature>
<feature type="transmembrane region" description="Helical" evidence="7">
    <location>
        <begin position="281"/>
        <end position="304"/>
    </location>
</feature>
<proteinExistence type="inferred from homology"/>
<gene>
    <name evidence="9" type="ORF">N7458_005838</name>
</gene>
<dbReference type="PANTHER" id="PTHR22950:SF461">
    <property type="entry name" value="AMINO ACID TRANSPORTER TRANSMEMBRANE DOMAIN-CONTAINING PROTEIN"/>
    <property type="match status" value="1"/>
</dbReference>
<evidence type="ECO:0000256" key="7">
    <source>
        <dbReference type="SAM" id="Phobius"/>
    </source>
</evidence>
<evidence type="ECO:0000256" key="4">
    <source>
        <dbReference type="ARBA" id="ARBA00022989"/>
    </source>
</evidence>
<feature type="transmembrane region" description="Helical" evidence="7">
    <location>
        <begin position="467"/>
        <end position="487"/>
    </location>
</feature>
<evidence type="ECO:0000256" key="3">
    <source>
        <dbReference type="ARBA" id="ARBA00022692"/>
    </source>
</evidence>
<feature type="domain" description="Amino acid transporter transmembrane" evidence="8">
    <location>
        <begin position="142"/>
        <end position="514"/>
    </location>
</feature>
<dbReference type="EMBL" id="JAPVEA010000005">
    <property type="protein sequence ID" value="KAJ5454882.1"/>
    <property type="molecule type" value="Genomic_DNA"/>
</dbReference>
<feature type="region of interest" description="Disordered" evidence="6">
    <location>
        <begin position="1"/>
        <end position="26"/>
    </location>
</feature>
<evidence type="ECO:0000259" key="8">
    <source>
        <dbReference type="Pfam" id="PF01490"/>
    </source>
</evidence>
<feature type="transmembrane region" description="Helical" evidence="7">
    <location>
        <begin position="143"/>
        <end position="162"/>
    </location>
</feature>
<reference evidence="9" key="2">
    <citation type="journal article" date="2023" name="IMA Fungus">
        <title>Comparative genomic study of the Penicillium genus elucidates a diverse pangenome and 15 lateral gene transfer events.</title>
        <authorList>
            <person name="Petersen C."/>
            <person name="Sorensen T."/>
            <person name="Nielsen M.R."/>
            <person name="Sondergaard T.E."/>
            <person name="Sorensen J.L."/>
            <person name="Fitzpatrick D.A."/>
            <person name="Frisvad J.C."/>
            <person name="Nielsen K.L."/>
        </authorList>
    </citation>
    <scope>NUCLEOTIDE SEQUENCE</scope>
    <source>
        <strain evidence="9">IBT 16125</strain>
    </source>
</reference>
<keyword evidence="3 7" id="KW-0812">Transmembrane</keyword>